<proteinExistence type="predicted"/>
<name>A0ABX4HVY5_9BACI</name>
<keyword evidence="2" id="KW-1185">Reference proteome</keyword>
<dbReference type="CDD" id="cd11532">
    <property type="entry name" value="NTP-PPase_COG4997"/>
    <property type="match status" value="1"/>
</dbReference>
<dbReference type="RefSeq" id="WP_095820914.1">
    <property type="nucleotide sequence ID" value="NZ_NSGH01000001.1"/>
</dbReference>
<organism evidence="1 2">
    <name type="scientific">Salimicrobium humidisoli</name>
    <dbReference type="NCBI Taxonomy" id="2029857"/>
    <lineage>
        <taxon>Bacteria</taxon>
        <taxon>Bacillati</taxon>
        <taxon>Bacillota</taxon>
        <taxon>Bacilli</taxon>
        <taxon>Bacillales</taxon>
        <taxon>Bacillaceae</taxon>
        <taxon>Salimicrobium</taxon>
    </lineage>
</organism>
<evidence type="ECO:0000313" key="2">
    <source>
        <dbReference type="Proteomes" id="UP000217561"/>
    </source>
</evidence>
<dbReference type="EMBL" id="NSGH01000001">
    <property type="protein sequence ID" value="PBB06999.1"/>
    <property type="molecule type" value="Genomic_DNA"/>
</dbReference>
<sequence>MPVHNKLVRDKIPEIIKNSNKKFTARILSETEYAQELKKKLYEEIEEYMTAENDEEAVAELADLSEIIYSLAKVHGKKPEDLEKLRKNKADQRGSFQEKIYLLEVED</sequence>
<evidence type="ECO:0000313" key="1">
    <source>
        <dbReference type="EMBL" id="PBB06999.1"/>
    </source>
</evidence>
<protein>
    <submittedName>
        <fullName evidence="1">Phosphoribosyl-ATP pyrophosphohydrolase</fullName>
    </submittedName>
</protein>
<dbReference type="SUPFAM" id="SSF101386">
    <property type="entry name" value="all-alpha NTP pyrophosphatases"/>
    <property type="match status" value="1"/>
</dbReference>
<reference evidence="1 2" key="1">
    <citation type="submission" date="2017-08" db="EMBL/GenBank/DDBJ databases">
        <title>Salimicrobium alkalisoli sp. nov., isolated from saline alkaline soil.</title>
        <authorList>
            <person name="Zhang G."/>
            <person name="Xiong Q."/>
        </authorList>
    </citation>
    <scope>NUCLEOTIDE SEQUENCE [LARGE SCALE GENOMIC DNA]</scope>
    <source>
        <strain evidence="1 2">WN024</strain>
    </source>
</reference>
<gene>
    <name evidence="1" type="ORF">CKW00_00660</name>
</gene>
<comment type="caution">
    <text evidence="1">The sequence shown here is derived from an EMBL/GenBank/DDBJ whole genome shotgun (WGS) entry which is preliminary data.</text>
</comment>
<accession>A0ABX4HVY5</accession>
<dbReference type="InterPro" id="IPR038735">
    <property type="entry name" value="MSMEG_1276-like_NTP-PPase_dom"/>
</dbReference>
<dbReference type="Proteomes" id="UP000217561">
    <property type="component" value="Unassembled WGS sequence"/>
</dbReference>